<organism evidence="1 2">
    <name type="scientific">Sphaeroforma arctica JP610</name>
    <dbReference type="NCBI Taxonomy" id="667725"/>
    <lineage>
        <taxon>Eukaryota</taxon>
        <taxon>Ichthyosporea</taxon>
        <taxon>Ichthyophonida</taxon>
        <taxon>Sphaeroforma</taxon>
    </lineage>
</organism>
<proteinExistence type="predicted"/>
<dbReference type="Proteomes" id="UP000054560">
    <property type="component" value="Unassembled WGS sequence"/>
</dbReference>
<dbReference type="RefSeq" id="XP_014151330.1">
    <property type="nucleotide sequence ID" value="XM_014295855.1"/>
</dbReference>
<evidence type="ECO:0000313" key="1">
    <source>
        <dbReference type="EMBL" id="KNC77428.1"/>
    </source>
</evidence>
<dbReference type="GeneID" id="25910618"/>
<protein>
    <submittedName>
        <fullName evidence="1">Uncharacterized protein</fullName>
    </submittedName>
</protein>
<gene>
    <name evidence="1" type="ORF">SARC_10114</name>
</gene>
<evidence type="ECO:0000313" key="2">
    <source>
        <dbReference type="Proteomes" id="UP000054560"/>
    </source>
</evidence>
<reference evidence="1 2" key="1">
    <citation type="submission" date="2011-02" db="EMBL/GenBank/DDBJ databases">
        <title>The Genome Sequence of Sphaeroforma arctica JP610.</title>
        <authorList>
            <consortium name="The Broad Institute Genome Sequencing Platform"/>
            <person name="Russ C."/>
            <person name="Cuomo C."/>
            <person name="Young S.K."/>
            <person name="Zeng Q."/>
            <person name="Gargeya S."/>
            <person name="Alvarado L."/>
            <person name="Berlin A."/>
            <person name="Chapman S.B."/>
            <person name="Chen Z."/>
            <person name="Freedman E."/>
            <person name="Gellesch M."/>
            <person name="Goldberg J."/>
            <person name="Griggs A."/>
            <person name="Gujja S."/>
            <person name="Heilman E."/>
            <person name="Heiman D."/>
            <person name="Howarth C."/>
            <person name="Mehta T."/>
            <person name="Neiman D."/>
            <person name="Pearson M."/>
            <person name="Roberts A."/>
            <person name="Saif S."/>
            <person name="Shea T."/>
            <person name="Shenoy N."/>
            <person name="Sisk P."/>
            <person name="Stolte C."/>
            <person name="Sykes S."/>
            <person name="White J."/>
            <person name="Yandava C."/>
            <person name="Burger G."/>
            <person name="Gray M.W."/>
            <person name="Holland P.W.H."/>
            <person name="King N."/>
            <person name="Lang F.B.F."/>
            <person name="Roger A.J."/>
            <person name="Ruiz-Trillo I."/>
            <person name="Haas B."/>
            <person name="Nusbaum C."/>
            <person name="Birren B."/>
        </authorList>
    </citation>
    <scope>NUCLEOTIDE SEQUENCE [LARGE SCALE GENOMIC DNA]</scope>
    <source>
        <strain evidence="1 2">JP610</strain>
    </source>
</reference>
<dbReference type="AlphaFoldDB" id="A0A0L0FN16"/>
<name>A0A0L0FN16_9EUKA</name>
<sequence>MMKSGFMSRIFFQELTAGVIVGGVLGGAYLKFGLFKSQEQYRQYYLANPVKDTE</sequence>
<keyword evidence="2" id="KW-1185">Reference proteome</keyword>
<dbReference type="EMBL" id="KQ242736">
    <property type="protein sequence ID" value="KNC77428.1"/>
    <property type="molecule type" value="Genomic_DNA"/>
</dbReference>
<accession>A0A0L0FN16</accession>